<evidence type="ECO:0000256" key="15">
    <source>
        <dbReference type="ARBA" id="ARBA00033017"/>
    </source>
</evidence>
<dbReference type="InterPro" id="IPR012295">
    <property type="entry name" value="TBP_dom_sf"/>
</dbReference>
<proteinExistence type="inferred from homology"/>
<evidence type="ECO:0000256" key="4">
    <source>
        <dbReference type="ARBA" id="ARBA00010305"/>
    </source>
</evidence>
<dbReference type="PROSITE" id="PS51914">
    <property type="entry name" value="MRH"/>
    <property type="match status" value="1"/>
</dbReference>
<evidence type="ECO:0000256" key="16">
    <source>
        <dbReference type="ARBA" id="ARBA00037612"/>
    </source>
</evidence>
<dbReference type="PANTHER" id="PTHR46321:SF1">
    <property type="entry name" value="KIF-BINDING PROTEIN"/>
    <property type="match status" value="1"/>
</dbReference>
<protein>
    <recommendedName>
        <fullName evidence="5">KIF-binding protein</fullName>
    </recommendedName>
    <alternativeName>
        <fullName evidence="14">TATA sequence-binding protein</fullName>
    </alternativeName>
    <alternativeName>
        <fullName evidence="17">TATA-binding factor</fullName>
    </alternativeName>
    <alternativeName>
        <fullName evidence="15">TATA-box factor</fullName>
    </alternativeName>
    <alternativeName>
        <fullName evidence="6">TATA-box-binding protein</fullName>
    </alternativeName>
    <alternativeName>
        <fullName evidence="18">Transcription initiation factor TFIID TBP subunit</fullName>
    </alternativeName>
</protein>
<keyword evidence="8" id="KW-0732">Signal</keyword>
<feature type="region of interest" description="Disordered" evidence="19">
    <location>
        <begin position="1"/>
        <end position="59"/>
    </location>
</feature>
<dbReference type="FunFam" id="3.30.310.10:FF:000002">
    <property type="entry name" value="TATA-box-binding protein 2"/>
    <property type="match status" value="1"/>
</dbReference>
<dbReference type="GO" id="GO:0006352">
    <property type="term" value="P:DNA-templated transcription initiation"/>
    <property type="evidence" value="ECO:0007669"/>
    <property type="project" value="InterPro"/>
</dbReference>
<feature type="compositionally biased region" description="Polar residues" evidence="19">
    <location>
        <begin position="1568"/>
        <end position="1584"/>
    </location>
</feature>
<sequence>MQVFTMDQMLPSPGFSIPSIGTPLHQPEEDQQILPHAQQAQQSQQPEAPQPFNTPTYGAQMLHSQPSILSGSALSQHILSNAVDPSSPQLQQQIQANKQQQVQVQTKLIAEKSMPPVPTPMFPPPSPAPMTPLTPASAEAAIVPQLQNIVSTVNLGCKLDLKKIALHARNAEYNPKRFAAVIMRIRDPRTTALIFSSGKMVCTGAKSEEDSRLAARKYARIVQKLGFDAKFLDFKIQNMVGSCDVKFPIRLEGLVLTHSQFSSYEPELFPGLIYRMVKPRIVLLIFVSGKVVLTGAKTVQPLDISSLDDSILFNIQWPGKITDDVLHGLDEKAETLAVTSSLNENYQCVIPAAGDKQEEYDGEYTGPNPLGLLQPLFSQVSCSYRKIDGQNLPFVAMNMTDGTICDLNGKPRFTRVLYVCYKQGKHEVYSLEETSTCEYEIVILSPYLCRHPKFRVKEQQNHDIRCYALDGSPARPRKIVQAEAENAKLKQQTTILELSSAGGGTYKVQISPVDISGITDIGAALLAEVDNERRTGRAAPIPPVDKEPVSTYAKPVFDAKLVEDFLKGDHCLSGEPDGSRTMITLGVFNEEKHRKWIEAHPSKRPTKAQVSHLYGDGSPCKETGEARRVEVRLKCRESSSPNSVSLYLLEPRTCEYVLGVESMILCPLIERADSHGVMSLPEEDFENAFGFDLSKSPADSKEVPPVGQESKSQESRSRDPVYVEQATQRTTVLPREKTHEEPIKSEKPSSEEKKQMGKPDLFVWSYRMEQDWASVLHEKYKHFLQLCKESEDDPDEEPYRSKYAARMILEEMEEQISHNLDHFRLSNQDTPMVIHCRCQLAAVHFHLGVIGMETDEVPAGEEELAKGLDIIEEYSTHPKGILVALKSLNQLGILWANYRGDGERALEYLHQAKWKYVEFQRQRNSEMHLLTIENLFSPEGVGWTVELDDGGEKDLEQAFTLTLYYLAQVLIKHSEFKKAVGFLHATIKRQLEYKMCSLDWPINAATLAEFFFNKKAFKCARHHLASATCVLERLKGESGDLDQEELEETEAKVAWYWGKYGLSLLEASGNAQEAQNPVGDLLVGPLLEGPEAEYGESGLPGIIPSSANDMIFSTLEVTPYEDYFPSELVTNFDGARNVFCKARDWFKVAKEFFTLSDHASTHSEIVQHISQLYNHLSTFEPDMSRQSKLLKRRADMIKELKNELNPVFYEHICQELQYELGKIYKTMVELKEKILKERVQAGNLDEDAQRKAEKKINFLISEAIQAFQGFLDLIKGTLGNLPENFPEELERHALLASLNMGYLYTKMKDTNGVDALEHKRKAIQHLKYMKEYCKRHPSAAESLSEELVLGEEMLGILEQHCAVMTSHEINSERKEYSEEDIRSIQEQTIVQACEASMNAAFRLADATLEAVLMAHSTYRDAMDKVNDLLMASLLYQSNDHYQQDTWIQLSAARLAMKESLEHLQEMEFLLLQTHQILKSVASAACAARAEELSSAATQKLTSILDQLEAEQNLTTAKEREHLEWHRKQILEFGATKGQAHAESSASASSQALNTQSKSHSKCVESSSNPAGNGVMNTEGRTSSLIRIRTPGHPTFPEQSIGSGSPRAKPCRAFTQLPHRTVRTIRGTVVTVLLHRTTGTHEDDPEAPSSTAVPMYRLTPVSAASFALSVPSVIGQWCRCPKFGNHYFTLFSNGIRDTPTLGREQRKRYC</sequence>
<dbReference type="InterPro" id="IPR033710">
    <property type="entry name" value="TBP_eukaryotic"/>
</dbReference>
<dbReference type="SUPFAM" id="SSF50911">
    <property type="entry name" value="Mannose 6-phosphate receptor domain"/>
    <property type="match status" value="2"/>
</dbReference>
<dbReference type="InterPro" id="IPR009011">
    <property type="entry name" value="Man6P_isomerase_rcpt-bd_dom_sf"/>
</dbReference>
<dbReference type="InterPro" id="IPR044865">
    <property type="entry name" value="MRH_dom"/>
</dbReference>
<evidence type="ECO:0000256" key="10">
    <source>
        <dbReference type="ARBA" id="ARBA00023157"/>
    </source>
</evidence>
<dbReference type="FunFam" id="3.30.310.10:FF:000001">
    <property type="entry name" value="TATA-box-binding protein 2"/>
    <property type="match status" value="1"/>
</dbReference>
<dbReference type="Pfam" id="PF12309">
    <property type="entry name" value="KBP_C"/>
    <property type="match status" value="1"/>
</dbReference>
<evidence type="ECO:0000256" key="2">
    <source>
        <dbReference type="ARBA" id="ARBA00004245"/>
    </source>
</evidence>
<feature type="compositionally biased region" description="Basic and acidic residues" evidence="19">
    <location>
        <begin position="711"/>
        <end position="721"/>
    </location>
</feature>
<gene>
    <name evidence="21" type="ORF">DSTB1V02_LOCUS6042</name>
</gene>
<dbReference type="Proteomes" id="UP000677054">
    <property type="component" value="Unassembled WGS sequence"/>
</dbReference>
<dbReference type="EMBL" id="LR900579">
    <property type="protein sequence ID" value="CAD7246185.1"/>
    <property type="molecule type" value="Genomic_DNA"/>
</dbReference>
<feature type="compositionally biased region" description="Basic and acidic residues" evidence="19">
    <location>
        <begin position="734"/>
        <end position="754"/>
    </location>
</feature>
<dbReference type="InterPro" id="IPR000814">
    <property type="entry name" value="TBP"/>
</dbReference>
<feature type="compositionally biased region" description="Low complexity" evidence="19">
    <location>
        <begin position="1540"/>
        <end position="1551"/>
    </location>
</feature>
<evidence type="ECO:0000259" key="20">
    <source>
        <dbReference type="PROSITE" id="PS51914"/>
    </source>
</evidence>
<dbReference type="InterPro" id="IPR022083">
    <property type="entry name" value="KBP"/>
</dbReference>
<evidence type="ECO:0000256" key="13">
    <source>
        <dbReference type="ARBA" id="ARBA00023242"/>
    </source>
</evidence>
<organism evidence="21">
    <name type="scientific">Darwinula stevensoni</name>
    <dbReference type="NCBI Taxonomy" id="69355"/>
    <lineage>
        <taxon>Eukaryota</taxon>
        <taxon>Metazoa</taxon>
        <taxon>Ecdysozoa</taxon>
        <taxon>Arthropoda</taxon>
        <taxon>Crustacea</taxon>
        <taxon>Oligostraca</taxon>
        <taxon>Ostracoda</taxon>
        <taxon>Podocopa</taxon>
        <taxon>Podocopida</taxon>
        <taxon>Darwinulocopina</taxon>
        <taxon>Darwinuloidea</taxon>
        <taxon>Darwinulidae</taxon>
        <taxon>Darwinula</taxon>
    </lineage>
</organism>
<dbReference type="GO" id="GO:0000992">
    <property type="term" value="F:RNA polymerase III cis-regulatory region sequence-specific DNA binding"/>
    <property type="evidence" value="ECO:0007669"/>
    <property type="project" value="UniProtKB-ARBA"/>
</dbReference>
<keyword evidence="22" id="KW-1185">Reference proteome</keyword>
<keyword evidence="11" id="KW-0804">Transcription</keyword>
<comment type="similarity">
    <text evidence="4">Belongs to the KIF-binding protein family.</text>
</comment>
<dbReference type="Pfam" id="PF00352">
    <property type="entry name" value="TBP"/>
    <property type="match status" value="2"/>
</dbReference>
<dbReference type="GO" id="GO:0005634">
    <property type="term" value="C:nucleus"/>
    <property type="evidence" value="ECO:0007669"/>
    <property type="project" value="UniProtKB-SubCell"/>
</dbReference>
<dbReference type="GO" id="GO:0000226">
    <property type="term" value="P:microtubule cytoskeleton organization"/>
    <property type="evidence" value="ECO:0007669"/>
    <property type="project" value="TreeGrafter"/>
</dbReference>
<evidence type="ECO:0000256" key="1">
    <source>
        <dbReference type="ARBA" id="ARBA00004123"/>
    </source>
</evidence>
<comment type="subcellular location">
    <subcellularLocation>
        <location evidence="2">Cytoplasm</location>
        <location evidence="2">Cytoskeleton</location>
    </subcellularLocation>
    <subcellularLocation>
        <location evidence="1">Nucleus</location>
    </subcellularLocation>
</comment>
<feature type="region of interest" description="Disordered" evidence="19">
    <location>
        <begin position="1535"/>
        <end position="1607"/>
    </location>
</feature>
<evidence type="ECO:0000256" key="12">
    <source>
        <dbReference type="ARBA" id="ARBA00023212"/>
    </source>
</evidence>
<keyword evidence="12" id="KW-0206">Cytoskeleton</keyword>
<dbReference type="GO" id="GO:0001092">
    <property type="term" value="F:TFIIA-class transcription factor complex binding"/>
    <property type="evidence" value="ECO:0007669"/>
    <property type="project" value="UniProtKB-ARBA"/>
</dbReference>
<dbReference type="EMBL" id="CAJPEV010001062">
    <property type="protein sequence ID" value="CAG0890472.1"/>
    <property type="molecule type" value="Genomic_DNA"/>
</dbReference>
<dbReference type="Gene3D" id="3.30.310.10">
    <property type="entry name" value="TATA-Binding Protein"/>
    <property type="match status" value="2"/>
</dbReference>
<evidence type="ECO:0000256" key="14">
    <source>
        <dbReference type="ARBA" id="ARBA00030739"/>
    </source>
</evidence>
<evidence type="ECO:0000256" key="9">
    <source>
        <dbReference type="ARBA" id="ARBA00023125"/>
    </source>
</evidence>
<feature type="domain" description="MRH" evidence="20">
    <location>
        <begin position="346"/>
        <end position="451"/>
    </location>
</feature>
<evidence type="ECO:0000256" key="7">
    <source>
        <dbReference type="ARBA" id="ARBA00022490"/>
    </source>
</evidence>
<evidence type="ECO:0000256" key="8">
    <source>
        <dbReference type="ARBA" id="ARBA00022729"/>
    </source>
</evidence>
<dbReference type="CDD" id="cd04516">
    <property type="entry name" value="TBP_eukaryotes"/>
    <property type="match status" value="1"/>
</dbReference>
<feature type="region of interest" description="Disordered" evidence="19">
    <location>
        <begin position="691"/>
        <end position="754"/>
    </location>
</feature>
<keyword evidence="10" id="KW-1015">Disulfide bond</keyword>
<dbReference type="GO" id="GO:0042797">
    <property type="term" value="P:tRNA transcription by RNA polymerase III"/>
    <property type="evidence" value="ECO:0007669"/>
    <property type="project" value="UniProtKB-ARBA"/>
</dbReference>
<dbReference type="PANTHER" id="PTHR46321">
    <property type="entry name" value="KIF1-BINDING PROTEIN"/>
    <property type="match status" value="1"/>
</dbReference>
<accession>A0A7R8X8U3</accession>
<keyword evidence="13" id="KW-0539">Nucleus</keyword>
<name>A0A7R8X8U3_9CRUS</name>
<dbReference type="GO" id="GO:0000978">
    <property type="term" value="F:RNA polymerase II cis-regulatory region sequence-specific DNA binding"/>
    <property type="evidence" value="ECO:0007669"/>
    <property type="project" value="UniProtKB-ARBA"/>
</dbReference>
<evidence type="ECO:0000313" key="21">
    <source>
        <dbReference type="EMBL" id="CAD7246185.1"/>
    </source>
</evidence>
<dbReference type="InterPro" id="IPR030491">
    <property type="entry name" value="TBP_CS"/>
</dbReference>
<feature type="compositionally biased region" description="Low complexity" evidence="19">
    <location>
        <begin position="32"/>
        <end position="51"/>
    </location>
</feature>
<dbReference type="GO" id="GO:0005856">
    <property type="term" value="C:cytoskeleton"/>
    <property type="evidence" value="ECO:0007669"/>
    <property type="project" value="UniProtKB-SubCell"/>
</dbReference>
<reference evidence="21" key="1">
    <citation type="submission" date="2020-11" db="EMBL/GenBank/DDBJ databases">
        <authorList>
            <person name="Tran Van P."/>
        </authorList>
    </citation>
    <scope>NUCLEOTIDE SEQUENCE</scope>
</reference>
<evidence type="ECO:0000256" key="6">
    <source>
        <dbReference type="ARBA" id="ARBA00021962"/>
    </source>
</evidence>
<dbReference type="SUPFAM" id="SSF55945">
    <property type="entry name" value="TATA-box binding protein-like"/>
    <property type="match status" value="2"/>
</dbReference>
<dbReference type="HAMAP" id="MF_00408">
    <property type="entry name" value="TATA_bind_prot_arch"/>
    <property type="match status" value="1"/>
</dbReference>
<comment type="similarity">
    <text evidence="3">Belongs to the TBP family.</text>
</comment>
<dbReference type="PRINTS" id="PR00686">
    <property type="entry name" value="TIFACTORIID"/>
</dbReference>
<evidence type="ECO:0000256" key="17">
    <source>
        <dbReference type="ARBA" id="ARBA00042653"/>
    </source>
</evidence>
<comment type="function">
    <text evidence="16">General transcription factor that functions at the core of the DNA-binding multiprotein factor TFIID. Binding of TFIID to the TATA box is the initial transcriptional step of the pre-initiation complex (PIC), playing a role in the activation of eukaryotic genes transcribed by RNA polymerase II.</text>
</comment>
<evidence type="ECO:0000256" key="5">
    <source>
        <dbReference type="ARBA" id="ARBA00016840"/>
    </source>
</evidence>
<dbReference type="GO" id="GO:1990535">
    <property type="term" value="P:neuron projection maintenance"/>
    <property type="evidence" value="ECO:0007669"/>
    <property type="project" value="TreeGrafter"/>
</dbReference>
<keyword evidence="7" id="KW-0963">Cytoplasm</keyword>
<evidence type="ECO:0000256" key="18">
    <source>
        <dbReference type="ARBA" id="ARBA00042691"/>
    </source>
</evidence>
<keyword evidence="9" id="KW-0238">DNA-binding</keyword>
<evidence type="ECO:0000256" key="11">
    <source>
        <dbReference type="ARBA" id="ARBA00023163"/>
    </source>
</evidence>
<dbReference type="GO" id="GO:0021952">
    <property type="term" value="P:central nervous system projection neuron axonogenesis"/>
    <property type="evidence" value="ECO:0007669"/>
    <property type="project" value="TreeGrafter"/>
</dbReference>
<evidence type="ECO:0000256" key="19">
    <source>
        <dbReference type="SAM" id="MobiDB-lite"/>
    </source>
</evidence>
<dbReference type="PROSITE" id="PS00351">
    <property type="entry name" value="TFIID"/>
    <property type="match status" value="1"/>
</dbReference>
<dbReference type="OrthoDB" id="2127950at2759"/>
<dbReference type="Gene3D" id="2.70.130.10">
    <property type="entry name" value="Mannose-6-phosphate receptor binding domain"/>
    <property type="match status" value="2"/>
</dbReference>
<evidence type="ECO:0000256" key="3">
    <source>
        <dbReference type="ARBA" id="ARBA00005560"/>
    </source>
</evidence>
<dbReference type="Gene3D" id="1.20.58.70">
    <property type="match status" value="1"/>
</dbReference>
<evidence type="ECO:0000313" key="22">
    <source>
        <dbReference type="Proteomes" id="UP000677054"/>
    </source>
</evidence>